<dbReference type="Gene3D" id="1.25.10.10">
    <property type="entry name" value="Leucine-rich Repeat Variant"/>
    <property type="match status" value="1"/>
</dbReference>
<dbReference type="InterPro" id="IPR000225">
    <property type="entry name" value="Armadillo"/>
</dbReference>
<dbReference type="PANTHER" id="PTHR23316">
    <property type="entry name" value="IMPORTIN ALPHA"/>
    <property type="match status" value="1"/>
</dbReference>
<evidence type="ECO:0000256" key="3">
    <source>
        <dbReference type="ARBA" id="ARBA00022927"/>
    </source>
</evidence>
<name>A0A8S3ADW8_9BILA</name>
<sequence length="49" mass="5380">AVIDAHIFPSLINILKHGDHKTRKEAAWAMTNATSGGSPQQIKWDLVLV</sequence>
<keyword evidence="3" id="KW-0653">Protein transport</keyword>
<evidence type="ECO:0000313" key="5">
    <source>
        <dbReference type="Proteomes" id="UP000681720"/>
    </source>
</evidence>
<organism evidence="4 5">
    <name type="scientific">Rotaria magnacalcarata</name>
    <dbReference type="NCBI Taxonomy" id="392030"/>
    <lineage>
        <taxon>Eukaryota</taxon>
        <taxon>Metazoa</taxon>
        <taxon>Spiralia</taxon>
        <taxon>Gnathifera</taxon>
        <taxon>Rotifera</taxon>
        <taxon>Eurotatoria</taxon>
        <taxon>Bdelloidea</taxon>
        <taxon>Philodinida</taxon>
        <taxon>Philodinidae</taxon>
        <taxon>Rotaria</taxon>
    </lineage>
</organism>
<comment type="similarity">
    <text evidence="1">Belongs to the importin alpha family.</text>
</comment>
<evidence type="ECO:0000256" key="2">
    <source>
        <dbReference type="ARBA" id="ARBA00022448"/>
    </source>
</evidence>
<reference evidence="4" key="1">
    <citation type="submission" date="2021-02" db="EMBL/GenBank/DDBJ databases">
        <authorList>
            <person name="Nowell W R."/>
        </authorList>
    </citation>
    <scope>NUCLEOTIDE SEQUENCE</scope>
</reference>
<accession>A0A8S3ADW8</accession>
<dbReference type="Pfam" id="PF00514">
    <property type="entry name" value="Arm"/>
    <property type="match status" value="1"/>
</dbReference>
<dbReference type="SUPFAM" id="SSF48371">
    <property type="entry name" value="ARM repeat"/>
    <property type="match status" value="1"/>
</dbReference>
<dbReference type="AlphaFoldDB" id="A0A8S3ADW8"/>
<feature type="non-terminal residue" evidence="4">
    <location>
        <position position="1"/>
    </location>
</feature>
<dbReference type="InterPro" id="IPR011989">
    <property type="entry name" value="ARM-like"/>
</dbReference>
<dbReference type="InterPro" id="IPR016024">
    <property type="entry name" value="ARM-type_fold"/>
</dbReference>
<comment type="caution">
    <text evidence="4">The sequence shown here is derived from an EMBL/GenBank/DDBJ whole genome shotgun (WGS) entry which is preliminary data.</text>
</comment>
<dbReference type="Proteomes" id="UP000681720">
    <property type="component" value="Unassembled WGS sequence"/>
</dbReference>
<evidence type="ECO:0000256" key="1">
    <source>
        <dbReference type="ARBA" id="ARBA00010394"/>
    </source>
</evidence>
<protein>
    <submittedName>
        <fullName evidence="4">Uncharacterized protein</fullName>
    </submittedName>
</protein>
<keyword evidence="2" id="KW-0813">Transport</keyword>
<proteinExistence type="inferred from homology"/>
<dbReference type="EMBL" id="CAJOBJ010130864">
    <property type="protein sequence ID" value="CAF4720564.1"/>
    <property type="molecule type" value="Genomic_DNA"/>
</dbReference>
<evidence type="ECO:0000313" key="4">
    <source>
        <dbReference type="EMBL" id="CAF4720564.1"/>
    </source>
</evidence>
<gene>
    <name evidence="4" type="ORF">GIL414_LOCUS43829</name>
</gene>
<dbReference type="GO" id="GO:0015031">
    <property type="term" value="P:protein transport"/>
    <property type="evidence" value="ECO:0007669"/>
    <property type="project" value="UniProtKB-KW"/>
</dbReference>